<evidence type="ECO:0000313" key="2">
    <source>
        <dbReference type="Proteomes" id="UP000249605"/>
    </source>
</evidence>
<dbReference type="InterPro" id="IPR013433">
    <property type="entry name" value="PHA_gran_rgn"/>
</dbReference>
<dbReference type="Proteomes" id="UP000249605">
    <property type="component" value="Chromosome"/>
</dbReference>
<gene>
    <name evidence="1" type="ORF">DM194_11245</name>
</gene>
<dbReference type="EMBL" id="CP029829">
    <property type="protein sequence ID" value="AWU94789.1"/>
    <property type="molecule type" value="Genomic_DNA"/>
</dbReference>
<name>A0A2U9SAN0_9PROT</name>
<evidence type="ECO:0000313" key="1">
    <source>
        <dbReference type="EMBL" id="AWU94789.1"/>
    </source>
</evidence>
<dbReference type="RefSeq" id="WP_111067395.1">
    <property type="nucleotide sequence ID" value="NZ_CP029829.1"/>
</dbReference>
<accession>A0A2U9SAN0</accession>
<sequence length="103" mass="11489">MPKPLTLSIPHSLGRAEAKRRLVDGMGEVRTRLSAFAASVEESWTDDRLNFRVVALAQTIAGHIDVLDDSVEMEVQLPWALALLAEKIKHKVSRQGTLMLEKK</sequence>
<proteinExistence type="predicted"/>
<reference evidence="1 2" key="1">
    <citation type="journal article" date="2019" name="Int. J. Syst. Evol. Microbiol.">
        <title>Azospirillum ramasamyi sp. nov., a novel diazotrophic bacterium isolated from fermented bovine products.</title>
        <authorList>
            <person name="Anandham R."/>
            <person name="Heo J."/>
            <person name="Krishnamoorthy R."/>
            <person name="SenthilKumar M."/>
            <person name="Gopal N.O."/>
            <person name="Kim S.J."/>
            <person name="Kwon S.W."/>
        </authorList>
    </citation>
    <scope>NUCLEOTIDE SEQUENCE [LARGE SCALE GENOMIC DNA]</scope>
    <source>
        <strain evidence="1 2">M2T2B2</strain>
    </source>
</reference>
<dbReference type="KEGG" id="azm:DM194_11245"/>
<dbReference type="Pfam" id="PF09650">
    <property type="entry name" value="PHA_gran_rgn"/>
    <property type="match status" value="1"/>
</dbReference>
<dbReference type="AlphaFoldDB" id="A0A2U9SAN0"/>
<keyword evidence="2" id="KW-1185">Reference proteome</keyword>
<organism evidence="1 2">
    <name type="scientific">Azospirillum ramasamyi</name>
    <dbReference type="NCBI Taxonomy" id="682998"/>
    <lineage>
        <taxon>Bacteria</taxon>
        <taxon>Pseudomonadati</taxon>
        <taxon>Pseudomonadota</taxon>
        <taxon>Alphaproteobacteria</taxon>
        <taxon>Rhodospirillales</taxon>
        <taxon>Azospirillaceae</taxon>
        <taxon>Azospirillum</taxon>
    </lineage>
</organism>
<dbReference type="OrthoDB" id="8853368at2"/>
<protein>
    <submittedName>
        <fullName evidence="1">Polyhydroxyalkanoic acid synthase</fullName>
    </submittedName>
</protein>